<dbReference type="HOGENOM" id="CLU_2443800_0_0_1"/>
<name>W1NYR0_AMBTC</name>
<accession>W1NYR0</accession>
<reference evidence="2" key="1">
    <citation type="journal article" date="2013" name="Science">
        <title>The Amborella genome and the evolution of flowering plants.</title>
        <authorList>
            <consortium name="Amborella Genome Project"/>
        </authorList>
    </citation>
    <scope>NUCLEOTIDE SEQUENCE [LARGE SCALE GENOMIC DNA]</scope>
</reference>
<dbReference type="AlphaFoldDB" id="W1NYR0"/>
<dbReference type="Gramene" id="ERN00519">
    <property type="protein sequence ID" value="ERN00519"/>
    <property type="gene ID" value="AMTR_s00102p00052400"/>
</dbReference>
<evidence type="ECO:0000313" key="2">
    <source>
        <dbReference type="Proteomes" id="UP000017836"/>
    </source>
</evidence>
<evidence type="ECO:0008006" key="3">
    <source>
        <dbReference type="Google" id="ProtNLM"/>
    </source>
</evidence>
<gene>
    <name evidence="1" type="ORF">AMTR_s00102p00052400</name>
</gene>
<sequence length="90" mass="9854">MNVLREGSIHQLEGVAQVAMKCLKLSGEERPTMREVVQELSWIKGSTNHAWVQQNVKENESLLGNNPSLPSEGGVDSLQANVLQVLEIGC</sequence>
<proteinExistence type="predicted"/>
<evidence type="ECO:0000313" key="1">
    <source>
        <dbReference type="EMBL" id="ERN00519.1"/>
    </source>
</evidence>
<keyword evidence="2" id="KW-1185">Reference proteome</keyword>
<organism evidence="1 2">
    <name type="scientific">Amborella trichopoda</name>
    <dbReference type="NCBI Taxonomy" id="13333"/>
    <lineage>
        <taxon>Eukaryota</taxon>
        <taxon>Viridiplantae</taxon>
        <taxon>Streptophyta</taxon>
        <taxon>Embryophyta</taxon>
        <taxon>Tracheophyta</taxon>
        <taxon>Spermatophyta</taxon>
        <taxon>Magnoliopsida</taxon>
        <taxon>Amborellales</taxon>
        <taxon>Amborellaceae</taxon>
        <taxon>Amborella</taxon>
    </lineage>
</organism>
<dbReference type="Proteomes" id="UP000017836">
    <property type="component" value="Unassembled WGS sequence"/>
</dbReference>
<dbReference type="Gene3D" id="1.10.510.10">
    <property type="entry name" value="Transferase(Phosphotransferase) domain 1"/>
    <property type="match status" value="1"/>
</dbReference>
<protein>
    <recommendedName>
        <fullName evidence="3">Serine-threonine/tyrosine-protein kinase catalytic domain-containing protein</fullName>
    </recommendedName>
</protein>
<dbReference type="EMBL" id="KI394858">
    <property type="protein sequence ID" value="ERN00519.1"/>
    <property type="molecule type" value="Genomic_DNA"/>
</dbReference>